<dbReference type="Gene3D" id="3.10.520.10">
    <property type="entry name" value="ApbE-like domains"/>
    <property type="match status" value="1"/>
</dbReference>
<name>A0A1M6C6D9_9VIBR</name>
<proteinExistence type="inferred from homology"/>
<dbReference type="InterPro" id="IPR003374">
    <property type="entry name" value="ApbE-like_sf"/>
</dbReference>
<dbReference type="AlphaFoldDB" id="A0A1M6C6D9"/>
<organism evidence="14 15">
    <name type="scientific">Vibrio aerogenes CECT 7868</name>
    <dbReference type="NCBI Taxonomy" id="1216006"/>
    <lineage>
        <taxon>Bacteria</taxon>
        <taxon>Pseudomonadati</taxon>
        <taxon>Pseudomonadota</taxon>
        <taxon>Gammaproteobacteria</taxon>
        <taxon>Vibrionales</taxon>
        <taxon>Vibrionaceae</taxon>
        <taxon>Vibrio</taxon>
    </lineage>
</organism>
<comment type="subcellular location">
    <subcellularLocation>
        <location evidence="13">Cell inner membrane</location>
        <topology evidence="13">Lipid-anchor</topology>
        <orientation evidence="13">Periplasmic side</orientation>
    </subcellularLocation>
</comment>
<dbReference type="Pfam" id="PF02424">
    <property type="entry name" value="ApbE"/>
    <property type="match status" value="1"/>
</dbReference>
<keyword evidence="15" id="KW-1185">Reference proteome</keyword>
<dbReference type="SUPFAM" id="SSF143631">
    <property type="entry name" value="ApbE-like"/>
    <property type="match status" value="1"/>
</dbReference>
<evidence type="ECO:0000256" key="6">
    <source>
        <dbReference type="ARBA" id="ARBA00022723"/>
    </source>
</evidence>
<keyword evidence="4 11" id="KW-0285">Flavoprotein</keyword>
<keyword evidence="13" id="KW-1003">Cell membrane</keyword>
<dbReference type="OrthoDB" id="9778595at2"/>
<gene>
    <name evidence="14" type="primary">apbE_2</name>
    <name evidence="14" type="ORF">VA7868_03945</name>
</gene>
<evidence type="ECO:0000256" key="10">
    <source>
        <dbReference type="ARBA" id="ARBA00048540"/>
    </source>
</evidence>
<evidence type="ECO:0000256" key="3">
    <source>
        <dbReference type="ARBA" id="ARBA00016337"/>
    </source>
</evidence>
<evidence type="ECO:0000256" key="12">
    <source>
        <dbReference type="PIRSR" id="PIRSR006268-2"/>
    </source>
</evidence>
<evidence type="ECO:0000256" key="8">
    <source>
        <dbReference type="ARBA" id="ARBA00022842"/>
    </source>
</evidence>
<dbReference type="PANTHER" id="PTHR30040:SF2">
    <property type="entry name" value="FAD:PROTEIN FMN TRANSFERASE"/>
    <property type="match status" value="1"/>
</dbReference>
<dbReference type="EC" id="2.7.1.180" evidence="2 11"/>
<evidence type="ECO:0000256" key="1">
    <source>
        <dbReference type="ARBA" id="ARBA00008282"/>
    </source>
</evidence>
<evidence type="ECO:0000313" key="14">
    <source>
        <dbReference type="EMBL" id="SHI56576.1"/>
    </source>
</evidence>
<evidence type="ECO:0000256" key="9">
    <source>
        <dbReference type="ARBA" id="ARBA00031306"/>
    </source>
</evidence>
<evidence type="ECO:0000256" key="11">
    <source>
        <dbReference type="PIRNR" id="PIRNR006268"/>
    </source>
</evidence>
<evidence type="ECO:0000256" key="4">
    <source>
        <dbReference type="ARBA" id="ARBA00022630"/>
    </source>
</evidence>
<protein>
    <recommendedName>
        <fullName evidence="3 11">FAD:protein FMN transferase</fullName>
        <ecNumber evidence="2 11">2.7.1.180</ecNumber>
    </recommendedName>
    <alternativeName>
        <fullName evidence="9 11">Flavin transferase</fullName>
    </alternativeName>
</protein>
<feature type="binding site" evidence="12">
    <location>
        <position position="304"/>
    </location>
    <ligand>
        <name>Mg(2+)</name>
        <dbReference type="ChEBI" id="CHEBI:18420"/>
    </ligand>
</feature>
<dbReference type="RefSeq" id="WP_073605653.1">
    <property type="nucleotide sequence ID" value="NZ_FQXZ01000045.1"/>
</dbReference>
<dbReference type="GO" id="GO:0005886">
    <property type="term" value="C:plasma membrane"/>
    <property type="evidence" value="ECO:0007669"/>
    <property type="project" value="UniProtKB-SubCell"/>
</dbReference>
<dbReference type="PIRSF" id="PIRSF006268">
    <property type="entry name" value="ApbE"/>
    <property type="match status" value="1"/>
</dbReference>
<evidence type="ECO:0000256" key="13">
    <source>
        <dbReference type="RuleBase" id="RU363002"/>
    </source>
</evidence>
<evidence type="ECO:0000256" key="2">
    <source>
        <dbReference type="ARBA" id="ARBA00011955"/>
    </source>
</evidence>
<dbReference type="Proteomes" id="UP000184608">
    <property type="component" value="Unassembled WGS sequence"/>
</dbReference>
<comment type="catalytic activity">
    <reaction evidence="10 11 13">
        <text>L-threonyl-[protein] + FAD = FMN-L-threonyl-[protein] + AMP + H(+)</text>
        <dbReference type="Rhea" id="RHEA:36847"/>
        <dbReference type="Rhea" id="RHEA-COMP:11060"/>
        <dbReference type="Rhea" id="RHEA-COMP:11061"/>
        <dbReference type="ChEBI" id="CHEBI:15378"/>
        <dbReference type="ChEBI" id="CHEBI:30013"/>
        <dbReference type="ChEBI" id="CHEBI:57692"/>
        <dbReference type="ChEBI" id="CHEBI:74257"/>
        <dbReference type="ChEBI" id="CHEBI:456215"/>
        <dbReference type="EC" id="2.7.1.180"/>
    </reaction>
</comment>
<comment type="similarity">
    <text evidence="1 11 13">Belongs to the ApbE family.</text>
</comment>
<dbReference type="PANTHER" id="PTHR30040">
    <property type="entry name" value="THIAMINE BIOSYNTHESIS LIPOPROTEIN APBE"/>
    <property type="match status" value="1"/>
</dbReference>
<dbReference type="InterPro" id="IPR024932">
    <property type="entry name" value="ApbE"/>
</dbReference>
<comment type="cofactor">
    <cofactor evidence="12">
        <name>Mg(2+)</name>
        <dbReference type="ChEBI" id="CHEBI:18420"/>
    </cofactor>
    <cofactor evidence="12">
        <name>Mn(2+)</name>
        <dbReference type="ChEBI" id="CHEBI:29035"/>
    </cofactor>
    <text evidence="12">Magnesium. Can also use manganese.</text>
</comment>
<evidence type="ECO:0000256" key="7">
    <source>
        <dbReference type="ARBA" id="ARBA00022827"/>
    </source>
</evidence>
<comment type="function">
    <text evidence="13">Flavin transferase that catalyzes the transfer of the FMN moiety of FAD and its covalent binding to the hydroxyl group of a threonine residue in a target flavoprotein.</text>
</comment>
<keyword evidence="7 11" id="KW-0274">FAD</keyword>
<evidence type="ECO:0000313" key="15">
    <source>
        <dbReference type="Proteomes" id="UP000184608"/>
    </source>
</evidence>
<reference evidence="14 15" key="1">
    <citation type="submission" date="2016-11" db="EMBL/GenBank/DDBJ databases">
        <authorList>
            <person name="Jaros S."/>
            <person name="Januszkiewicz K."/>
            <person name="Wedrychowicz H."/>
        </authorList>
    </citation>
    <scope>NUCLEOTIDE SEQUENCE [LARGE SCALE GENOMIC DNA]</scope>
    <source>
        <strain evidence="14 15">CECT 7868</strain>
    </source>
</reference>
<keyword evidence="13" id="KW-0997">Cell inner membrane</keyword>
<accession>A0A1M6C6D9</accession>
<dbReference type="GO" id="GO:0016740">
    <property type="term" value="F:transferase activity"/>
    <property type="evidence" value="ECO:0007669"/>
    <property type="project" value="UniProtKB-UniRule"/>
</dbReference>
<feature type="binding site" evidence="12">
    <location>
        <position position="300"/>
    </location>
    <ligand>
        <name>Mg(2+)</name>
        <dbReference type="ChEBI" id="CHEBI:18420"/>
    </ligand>
</feature>
<evidence type="ECO:0000256" key="5">
    <source>
        <dbReference type="ARBA" id="ARBA00022679"/>
    </source>
</evidence>
<keyword evidence="8 11" id="KW-0460">Magnesium</keyword>
<keyword evidence="13 14" id="KW-0449">Lipoprotein</keyword>
<keyword evidence="6 11" id="KW-0479">Metal-binding</keyword>
<sequence>MMKIINNSWKPRWFAVLVSTLSLFLSGCSQPPEIQRVSGYAQGTTYHISWWSEKPVATETISGQFDQMLAVIDKELSTYRPDSFISLWNKNPSTDWQPASADFIHLLSVAKTIHHQTQGCYDPTIGPLFALWGFKKDVLQVPDPQKIAAVQAEIGIDKIEVSTDGLRIRKTLPGLQLDFSSMGEGYTISKLSQILETNGITNYLVEFGGDMKIRGHKPEGQKWRIAIERPVPSKDKRIPYQIVVIEDENGVTLDTSGTYHHSFDADGKAYSHILDPRTGSPVMHDLVSASVFGQDSVVSDAWATAMLCLGPKAGQEIADAEHLPVFFIQSRQEKLIASQSQALKTSKQVKLVQQ</sequence>
<keyword evidence="13" id="KW-0472">Membrane</keyword>
<keyword evidence="5 11" id="KW-0808">Transferase</keyword>
<dbReference type="STRING" id="1216006.VA7868_03945"/>
<dbReference type="GO" id="GO:0046872">
    <property type="term" value="F:metal ion binding"/>
    <property type="evidence" value="ECO:0007669"/>
    <property type="project" value="UniProtKB-UniRule"/>
</dbReference>
<feature type="binding site" evidence="12">
    <location>
        <position position="181"/>
    </location>
    <ligand>
        <name>Mg(2+)</name>
        <dbReference type="ChEBI" id="CHEBI:18420"/>
    </ligand>
</feature>
<dbReference type="EMBL" id="FQXZ01000045">
    <property type="protein sequence ID" value="SHI56576.1"/>
    <property type="molecule type" value="Genomic_DNA"/>
</dbReference>
<dbReference type="PROSITE" id="PS51257">
    <property type="entry name" value="PROKAR_LIPOPROTEIN"/>
    <property type="match status" value="1"/>
</dbReference>